<dbReference type="Gene3D" id="3.40.50.1360">
    <property type="match status" value="1"/>
</dbReference>
<dbReference type="SUPFAM" id="SSF46785">
    <property type="entry name" value="Winged helix' DNA-binding domain"/>
    <property type="match status" value="1"/>
</dbReference>
<dbReference type="PROSITE" id="PS00894">
    <property type="entry name" value="HTH_DEOR_1"/>
    <property type="match status" value="1"/>
</dbReference>
<keyword evidence="1" id="KW-0805">Transcription regulation</keyword>
<evidence type="ECO:0000256" key="2">
    <source>
        <dbReference type="ARBA" id="ARBA00023125"/>
    </source>
</evidence>
<dbReference type="InterPro" id="IPR050313">
    <property type="entry name" value="Carb_Metab_HTH_regulators"/>
</dbReference>
<dbReference type="InterPro" id="IPR001034">
    <property type="entry name" value="DeoR_HTH"/>
</dbReference>
<dbReference type="InterPro" id="IPR037171">
    <property type="entry name" value="NagB/RpiA_transferase-like"/>
</dbReference>
<evidence type="ECO:0000313" key="6">
    <source>
        <dbReference type="Proteomes" id="UP000321617"/>
    </source>
</evidence>
<evidence type="ECO:0000259" key="4">
    <source>
        <dbReference type="PROSITE" id="PS51000"/>
    </source>
</evidence>
<sequence length="261" mass="27547">MLAPQRQSVIAERVRRTGAVRVAELVDEFGVSDMTIRRDLESLAERGLVSKVHGGATAVDMNPTDEPGFAAKSVREKEAKEAIARAAATLVSPGQAIALSGGTTTWTLAQHLLGVAGLTVVTNSVPVADTFYRSGRADQSVILTGGRRTPSDALVGPFAVAMLETINVDTLFLGVHGISPEGFTTPNIDESETDRALIRAARRLVVVADSTKWEIVGIRTIARPEEAHVLISDTGLPQSARSAFGGTVGRLVIAGEQDEQA</sequence>
<keyword evidence="3" id="KW-0804">Transcription</keyword>
<organism evidence="5 6">
    <name type="scientific">Stackebrandtia albiflava</name>
    <dbReference type="NCBI Taxonomy" id="406432"/>
    <lineage>
        <taxon>Bacteria</taxon>
        <taxon>Bacillati</taxon>
        <taxon>Actinomycetota</taxon>
        <taxon>Actinomycetes</taxon>
        <taxon>Glycomycetales</taxon>
        <taxon>Glycomycetaceae</taxon>
        <taxon>Stackebrandtia</taxon>
    </lineage>
</organism>
<proteinExistence type="predicted"/>
<evidence type="ECO:0000256" key="3">
    <source>
        <dbReference type="ARBA" id="ARBA00023163"/>
    </source>
</evidence>
<dbReference type="Gene3D" id="1.10.10.10">
    <property type="entry name" value="Winged helix-like DNA-binding domain superfamily/Winged helix DNA-binding domain"/>
    <property type="match status" value="1"/>
</dbReference>
<gene>
    <name evidence="5" type="ORF">LX16_3022</name>
</gene>
<dbReference type="PANTHER" id="PTHR30363">
    <property type="entry name" value="HTH-TYPE TRANSCRIPTIONAL REGULATOR SRLR-RELATED"/>
    <property type="match status" value="1"/>
</dbReference>
<evidence type="ECO:0000256" key="1">
    <source>
        <dbReference type="ARBA" id="ARBA00023015"/>
    </source>
</evidence>
<protein>
    <submittedName>
        <fullName evidence="5">DeoR family transcriptional regulator</fullName>
    </submittedName>
</protein>
<dbReference type="SMART" id="SM00420">
    <property type="entry name" value="HTH_DEOR"/>
    <property type="match status" value="1"/>
</dbReference>
<dbReference type="InterPro" id="IPR018356">
    <property type="entry name" value="Tscrpt_reg_HTH_DeoR_CS"/>
</dbReference>
<comment type="caution">
    <text evidence="5">The sequence shown here is derived from an EMBL/GenBank/DDBJ whole genome shotgun (WGS) entry which is preliminary data.</text>
</comment>
<dbReference type="Pfam" id="PF00455">
    <property type="entry name" value="DeoRC"/>
    <property type="match status" value="1"/>
</dbReference>
<dbReference type="EMBL" id="VLLL01000006">
    <property type="protein sequence ID" value="TWJ12266.1"/>
    <property type="molecule type" value="Genomic_DNA"/>
</dbReference>
<dbReference type="PRINTS" id="PR00037">
    <property type="entry name" value="HTHLACR"/>
</dbReference>
<dbReference type="Pfam" id="PF08220">
    <property type="entry name" value="HTH_DeoR"/>
    <property type="match status" value="1"/>
</dbReference>
<dbReference type="Proteomes" id="UP000321617">
    <property type="component" value="Unassembled WGS sequence"/>
</dbReference>
<dbReference type="GO" id="GO:0003677">
    <property type="term" value="F:DNA binding"/>
    <property type="evidence" value="ECO:0007669"/>
    <property type="project" value="UniProtKB-KW"/>
</dbReference>
<accession>A0A562V2Z3</accession>
<dbReference type="InterPro" id="IPR036390">
    <property type="entry name" value="WH_DNA-bd_sf"/>
</dbReference>
<name>A0A562V2Z3_9ACTN</name>
<dbReference type="SUPFAM" id="SSF100950">
    <property type="entry name" value="NagB/RpiA/CoA transferase-like"/>
    <property type="match status" value="1"/>
</dbReference>
<dbReference type="InterPro" id="IPR036388">
    <property type="entry name" value="WH-like_DNA-bd_sf"/>
</dbReference>
<dbReference type="PANTHER" id="PTHR30363:SF44">
    <property type="entry name" value="AGA OPERON TRANSCRIPTIONAL REPRESSOR-RELATED"/>
    <property type="match status" value="1"/>
</dbReference>
<dbReference type="SMART" id="SM01134">
    <property type="entry name" value="DeoRC"/>
    <property type="match status" value="1"/>
</dbReference>
<keyword evidence="2" id="KW-0238">DNA-binding</keyword>
<feature type="domain" description="HTH deoR-type" evidence="4">
    <location>
        <begin position="3"/>
        <end position="58"/>
    </location>
</feature>
<keyword evidence="6" id="KW-1185">Reference proteome</keyword>
<dbReference type="PROSITE" id="PS51000">
    <property type="entry name" value="HTH_DEOR_2"/>
    <property type="match status" value="1"/>
</dbReference>
<dbReference type="GO" id="GO:0003700">
    <property type="term" value="F:DNA-binding transcription factor activity"/>
    <property type="evidence" value="ECO:0007669"/>
    <property type="project" value="InterPro"/>
</dbReference>
<evidence type="ECO:0000313" key="5">
    <source>
        <dbReference type="EMBL" id="TWJ12266.1"/>
    </source>
</evidence>
<dbReference type="OrthoDB" id="7688673at2"/>
<dbReference type="InterPro" id="IPR014036">
    <property type="entry name" value="DeoR-like_C"/>
</dbReference>
<reference evidence="5 6" key="1">
    <citation type="journal article" date="2013" name="Stand. Genomic Sci.">
        <title>Genomic Encyclopedia of Type Strains, Phase I: The one thousand microbial genomes (KMG-I) project.</title>
        <authorList>
            <person name="Kyrpides N.C."/>
            <person name="Woyke T."/>
            <person name="Eisen J.A."/>
            <person name="Garrity G."/>
            <person name="Lilburn T.G."/>
            <person name="Beck B.J."/>
            <person name="Whitman W.B."/>
            <person name="Hugenholtz P."/>
            <person name="Klenk H.P."/>
        </authorList>
    </citation>
    <scope>NUCLEOTIDE SEQUENCE [LARGE SCALE GENOMIC DNA]</scope>
    <source>
        <strain evidence="5 6">DSM 45044</strain>
    </source>
</reference>
<dbReference type="RefSeq" id="WP_147139243.1">
    <property type="nucleotide sequence ID" value="NZ_BAABIJ010000002.1"/>
</dbReference>
<dbReference type="AlphaFoldDB" id="A0A562V2Z3"/>